<accession>A0A382LYF8</accession>
<protein>
    <submittedName>
        <fullName evidence="1">Uncharacterized protein</fullName>
    </submittedName>
</protein>
<dbReference type="EMBL" id="UINC01090036">
    <property type="protein sequence ID" value="SVC41626.1"/>
    <property type="molecule type" value="Genomic_DNA"/>
</dbReference>
<sequence>MSIEQDDIKVNLKGFAGHGLVHSNDSDDEITLVGSGTPAGEYLRRYWQPVFISSELEDLPVVIK</sequence>
<name>A0A382LYF8_9ZZZZ</name>
<evidence type="ECO:0000313" key="1">
    <source>
        <dbReference type="EMBL" id="SVC41626.1"/>
    </source>
</evidence>
<feature type="non-terminal residue" evidence="1">
    <location>
        <position position="64"/>
    </location>
</feature>
<reference evidence="1" key="1">
    <citation type="submission" date="2018-05" db="EMBL/GenBank/DDBJ databases">
        <authorList>
            <person name="Lanie J.A."/>
            <person name="Ng W.-L."/>
            <person name="Kazmierczak K.M."/>
            <person name="Andrzejewski T.M."/>
            <person name="Davidsen T.M."/>
            <person name="Wayne K.J."/>
            <person name="Tettelin H."/>
            <person name="Glass J.I."/>
            <person name="Rusch D."/>
            <person name="Podicherti R."/>
            <person name="Tsui H.-C.T."/>
            <person name="Winkler M.E."/>
        </authorList>
    </citation>
    <scope>NUCLEOTIDE SEQUENCE</scope>
</reference>
<gene>
    <name evidence="1" type="ORF">METZ01_LOCUS294480</name>
</gene>
<proteinExistence type="predicted"/>
<dbReference type="AlphaFoldDB" id="A0A382LYF8"/>
<organism evidence="1">
    <name type="scientific">marine metagenome</name>
    <dbReference type="NCBI Taxonomy" id="408172"/>
    <lineage>
        <taxon>unclassified sequences</taxon>
        <taxon>metagenomes</taxon>
        <taxon>ecological metagenomes</taxon>
    </lineage>
</organism>